<sequence>MTNVVLLGGGGYIGRNIIETWVNRDANVDFFVYSRSEKQVLNQPNIHNYAVDVTNFSELKAMLPDHIDYIIDLVGRPEKDKEQLKTINEEPAKVMLKIAKAYHVKGMGFIQGSLGPKAFLEIKQVITDMLVNSGIPTAIVNPTLVYGNGRSDALSKLVPLFKVLGLFSSGLRPVHIDSVADEMVTKLIETK</sequence>
<dbReference type="InterPro" id="IPR036291">
    <property type="entry name" value="NAD(P)-bd_dom_sf"/>
</dbReference>
<protein>
    <submittedName>
        <fullName evidence="2">Nucleoside-diphosphate-sugar epimerase</fullName>
    </submittedName>
</protein>
<dbReference type="EMBL" id="FOLI01000001">
    <property type="protein sequence ID" value="SFB86590.1"/>
    <property type="molecule type" value="Genomic_DNA"/>
</dbReference>
<evidence type="ECO:0000313" key="2">
    <source>
        <dbReference type="EMBL" id="SFB86590.1"/>
    </source>
</evidence>
<keyword evidence="3" id="KW-1185">Reference proteome</keyword>
<dbReference type="InterPro" id="IPR001509">
    <property type="entry name" value="Epimerase_deHydtase"/>
</dbReference>
<dbReference type="OrthoDB" id="5292533at2"/>
<accession>A0A1I1ENT0</accession>
<dbReference type="InterPro" id="IPR051207">
    <property type="entry name" value="ComplexI_NDUFA9_subunit"/>
</dbReference>
<dbReference type="SUPFAM" id="SSF51735">
    <property type="entry name" value="NAD(P)-binding Rossmann-fold domains"/>
    <property type="match status" value="1"/>
</dbReference>
<dbReference type="STRING" id="283737.SAMN05660453_0482"/>
<dbReference type="Proteomes" id="UP000199376">
    <property type="component" value="Unassembled WGS sequence"/>
</dbReference>
<name>A0A1I1ENT0_9LACO</name>
<reference evidence="2 3" key="1">
    <citation type="submission" date="2016-10" db="EMBL/GenBank/DDBJ databases">
        <authorList>
            <person name="de Groot N.N."/>
        </authorList>
    </citation>
    <scope>NUCLEOTIDE SEQUENCE [LARGE SCALE GENOMIC DNA]</scope>
    <source>
        <strain evidence="2 3">DSM 19113</strain>
    </source>
</reference>
<dbReference type="RefSeq" id="WP_091501647.1">
    <property type="nucleotide sequence ID" value="NZ_FOLI01000001.1"/>
</dbReference>
<dbReference type="GO" id="GO:0044877">
    <property type="term" value="F:protein-containing complex binding"/>
    <property type="evidence" value="ECO:0007669"/>
    <property type="project" value="TreeGrafter"/>
</dbReference>
<organism evidence="2 3">
    <name type="scientific">Fructobacillus durionis</name>
    <dbReference type="NCBI Taxonomy" id="283737"/>
    <lineage>
        <taxon>Bacteria</taxon>
        <taxon>Bacillati</taxon>
        <taxon>Bacillota</taxon>
        <taxon>Bacilli</taxon>
        <taxon>Lactobacillales</taxon>
        <taxon>Lactobacillaceae</taxon>
        <taxon>Fructobacillus</taxon>
    </lineage>
</organism>
<dbReference type="AlphaFoldDB" id="A0A1I1ENT0"/>
<dbReference type="PANTHER" id="PTHR12126:SF11">
    <property type="entry name" value="NADH DEHYDROGENASE [UBIQUINONE] 1 ALPHA SUBCOMPLEX SUBUNIT 9, MITOCHONDRIAL"/>
    <property type="match status" value="1"/>
</dbReference>
<gene>
    <name evidence="2" type="ORF">SAMN05660453_0482</name>
</gene>
<dbReference type="PANTHER" id="PTHR12126">
    <property type="entry name" value="NADH-UBIQUINONE OXIDOREDUCTASE 39 KDA SUBUNIT-RELATED"/>
    <property type="match status" value="1"/>
</dbReference>
<dbReference type="Pfam" id="PF01370">
    <property type="entry name" value="Epimerase"/>
    <property type="match status" value="1"/>
</dbReference>
<feature type="domain" description="NAD-dependent epimerase/dehydratase" evidence="1">
    <location>
        <begin position="4"/>
        <end position="111"/>
    </location>
</feature>
<evidence type="ECO:0000313" key="3">
    <source>
        <dbReference type="Proteomes" id="UP000199376"/>
    </source>
</evidence>
<proteinExistence type="predicted"/>
<dbReference type="Gene3D" id="3.40.50.720">
    <property type="entry name" value="NAD(P)-binding Rossmann-like Domain"/>
    <property type="match status" value="1"/>
</dbReference>
<evidence type="ECO:0000259" key="1">
    <source>
        <dbReference type="Pfam" id="PF01370"/>
    </source>
</evidence>